<dbReference type="AlphaFoldDB" id="A0A2P5ECM4"/>
<gene>
    <name evidence="1" type="ORF">TorRG33x02_208660</name>
</gene>
<protein>
    <submittedName>
        <fullName evidence="1">Uncharacterized protein</fullName>
    </submittedName>
</protein>
<reference evidence="2" key="1">
    <citation type="submission" date="2016-06" db="EMBL/GenBank/DDBJ databases">
        <title>Parallel loss of symbiosis genes in relatives of nitrogen-fixing non-legume Parasponia.</title>
        <authorList>
            <person name="Van Velzen R."/>
            <person name="Holmer R."/>
            <person name="Bu F."/>
            <person name="Rutten L."/>
            <person name="Van Zeijl A."/>
            <person name="Liu W."/>
            <person name="Santuari L."/>
            <person name="Cao Q."/>
            <person name="Sharma T."/>
            <person name="Shen D."/>
            <person name="Roswanjaya Y."/>
            <person name="Wardhani T."/>
            <person name="Kalhor M.S."/>
            <person name="Jansen J."/>
            <person name="Van den Hoogen J."/>
            <person name="Gungor B."/>
            <person name="Hartog M."/>
            <person name="Hontelez J."/>
            <person name="Verver J."/>
            <person name="Yang W.-C."/>
            <person name="Schijlen E."/>
            <person name="Repin R."/>
            <person name="Schilthuizen M."/>
            <person name="Schranz E."/>
            <person name="Heidstra R."/>
            <person name="Miyata K."/>
            <person name="Fedorova E."/>
            <person name="Kohlen W."/>
            <person name="Bisseling T."/>
            <person name="Smit S."/>
            <person name="Geurts R."/>
        </authorList>
    </citation>
    <scope>NUCLEOTIDE SEQUENCE [LARGE SCALE GENOMIC DNA]</scope>
    <source>
        <strain evidence="2">cv. RG33-2</strain>
    </source>
</reference>
<keyword evidence="2" id="KW-1185">Reference proteome</keyword>
<organism evidence="1 2">
    <name type="scientific">Trema orientale</name>
    <name type="common">Charcoal tree</name>
    <name type="synonym">Celtis orientalis</name>
    <dbReference type="NCBI Taxonomy" id="63057"/>
    <lineage>
        <taxon>Eukaryota</taxon>
        <taxon>Viridiplantae</taxon>
        <taxon>Streptophyta</taxon>
        <taxon>Embryophyta</taxon>
        <taxon>Tracheophyta</taxon>
        <taxon>Spermatophyta</taxon>
        <taxon>Magnoliopsida</taxon>
        <taxon>eudicotyledons</taxon>
        <taxon>Gunneridae</taxon>
        <taxon>Pentapetalae</taxon>
        <taxon>rosids</taxon>
        <taxon>fabids</taxon>
        <taxon>Rosales</taxon>
        <taxon>Cannabaceae</taxon>
        <taxon>Trema</taxon>
    </lineage>
</organism>
<proteinExistence type="predicted"/>
<dbReference type="InParanoid" id="A0A2P5ECM4"/>
<evidence type="ECO:0000313" key="1">
    <source>
        <dbReference type="EMBL" id="PON83299.1"/>
    </source>
</evidence>
<sequence>MANRLLAQLYKVGPTVFLPHSHTHGLSESQLSLPVTHTHILTDSVTLFCSESSSEPAMGNSSSSQRSAARFPFDRNGAVGLFLFVENGVVDVQAENRGVDVVEVPAENQEIDINMAENRGVDVVEVPAENQEIDINMAENRGVDVVEVPEENHGVDVPAENHVVLNGGPPMGNGHLVANGFIEGALFGNFVNGGLNGFVAENGVIQNGLAQNGFVRGGALFGGGGGGGLANGPGAPNPFDEEADLYFGPPVLQYLPPPPWEEIPLNPFLIEQQHQPLGAIGDPVHEQPPLGAGAGPANLVNDLEELVVGAGAAANPVRDPYELVIGMVNPCLSRLAGENLKLEVIQIETDGTGYTLSCLEPNCPVLKQIYVTKPAHNH</sequence>
<accession>A0A2P5ECM4</accession>
<dbReference type="EMBL" id="JXTC01000180">
    <property type="protein sequence ID" value="PON83299.1"/>
    <property type="molecule type" value="Genomic_DNA"/>
</dbReference>
<name>A0A2P5ECM4_TREOI</name>
<evidence type="ECO:0000313" key="2">
    <source>
        <dbReference type="Proteomes" id="UP000237000"/>
    </source>
</evidence>
<comment type="caution">
    <text evidence="1">The sequence shown here is derived from an EMBL/GenBank/DDBJ whole genome shotgun (WGS) entry which is preliminary data.</text>
</comment>
<dbReference type="Proteomes" id="UP000237000">
    <property type="component" value="Unassembled WGS sequence"/>
</dbReference>